<dbReference type="RefSeq" id="WP_042554009.1">
    <property type="nucleotide sequence ID" value="NZ_JXQW01000029.1"/>
</dbReference>
<dbReference type="OrthoDB" id="6949214at2"/>
<dbReference type="Proteomes" id="UP000032068">
    <property type="component" value="Unassembled WGS sequence"/>
</dbReference>
<feature type="region of interest" description="Disordered" evidence="1">
    <location>
        <begin position="1"/>
        <end position="22"/>
    </location>
</feature>
<organism evidence="2 3">
    <name type="scientific">Pseudomonas fulva</name>
    <dbReference type="NCBI Taxonomy" id="47880"/>
    <lineage>
        <taxon>Bacteria</taxon>
        <taxon>Pseudomonadati</taxon>
        <taxon>Pseudomonadota</taxon>
        <taxon>Gammaproteobacteria</taxon>
        <taxon>Pseudomonadales</taxon>
        <taxon>Pseudomonadaceae</taxon>
        <taxon>Pseudomonas</taxon>
    </lineage>
</organism>
<name>A0A0D0KQ01_9PSED</name>
<comment type="caution">
    <text evidence="2">The sequence shown here is derived from an EMBL/GenBank/DDBJ whole genome shotgun (WGS) entry which is preliminary data.</text>
</comment>
<reference evidence="2 3" key="1">
    <citation type="submission" date="2014-12" db="EMBL/GenBank/DDBJ databases">
        <title>16Stimator: statistical estimation of ribosomal gene copy numbers from draft genome assemblies.</title>
        <authorList>
            <person name="Perisin M.A."/>
            <person name="Vetter M."/>
            <person name="Gilbert J.A."/>
            <person name="Bergelson J."/>
        </authorList>
    </citation>
    <scope>NUCLEOTIDE SEQUENCE [LARGE SCALE GENOMIC DNA]</scope>
    <source>
        <strain evidence="2 3">MEJ086</strain>
    </source>
</reference>
<evidence type="ECO:0000256" key="1">
    <source>
        <dbReference type="SAM" id="MobiDB-lite"/>
    </source>
</evidence>
<gene>
    <name evidence="2" type="ORF">RU08_11770</name>
</gene>
<proteinExistence type="predicted"/>
<accession>A0A0D0KQ01</accession>
<protein>
    <submittedName>
        <fullName evidence="2">Uncharacterized protein</fullName>
    </submittedName>
</protein>
<dbReference type="EMBL" id="JXQW01000029">
    <property type="protein sequence ID" value="KIQ00085.1"/>
    <property type="molecule type" value="Genomic_DNA"/>
</dbReference>
<evidence type="ECO:0000313" key="3">
    <source>
        <dbReference type="Proteomes" id="UP000032068"/>
    </source>
</evidence>
<dbReference type="AlphaFoldDB" id="A0A0D0KQ01"/>
<evidence type="ECO:0000313" key="2">
    <source>
        <dbReference type="EMBL" id="KIQ00085.1"/>
    </source>
</evidence>
<sequence length="91" mass="9937">MADSPGRVLPFPSRPSPARVTSYKACPAQADAELRADMLRELLDDLVIQEQLETDYLRILAASLAANALLNELVVLYRRAISQVQGGARGE</sequence>